<gene>
    <name evidence="2" type="ORF">US86_C0002G0011</name>
</gene>
<feature type="transmembrane region" description="Helical" evidence="1">
    <location>
        <begin position="16"/>
        <end position="38"/>
    </location>
</feature>
<organism evidence="2 3">
    <name type="scientific">Candidatus Daviesbacteria bacterium GW2011_GWA2_38_24</name>
    <dbReference type="NCBI Taxonomy" id="1618422"/>
    <lineage>
        <taxon>Bacteria</taxon>
        <taxon>Candidatus Daviesiibacteriota</taxon>
    </lineage>
</organism>
<dbReference type="Proteomes" id="UP000034235">
    <property type="component" value="Unassembled WGS sequence"/>
</dbReference>
<keyword evidence="1" id="KW-1133">Transmembrane helix</keyword>
<dbReference type="InterPro" id="IPR043993">
    <property type="entry name" value="T4SS_pilin"/>
</dbReference>
<protein>
    <submittedName>
        <fullName evidence="2">Uncharacterized protein</fullName>
    </submittedName>
</protein>
<dbReference type="Pfam" id="PF18895">
    <property type="entry name" value="T4SS_pilin"/>
    <property type="match status" value="1"/>
</dbReference>
<name>A0A0G0LZT2_9BACT</name>
<feature type="transmembrane region" description="Helical" evidence="1">
    <location>
        <begin position="59"/>
        <end position="80"/>
    </location>
</feature>
<evidence type="ECO:0000313" key="3">
    <source>
        <dbReference type="Proteomes" id="UP000034235"/>
    </source>
</evidence>
<sequence>MDLGPGPAGAQQLQELILRAIGLSVTFAFIVLTIMLFVGGFKFLTSAGDPKNLQSARQTALWAVLGIGFLILAWIVLRIIEAFTGVPVTNFCLGFAGGPNNCVNVP</sequence>
<evidence type="ECO:0000256" key="1">
    <source>
        <dbReference type="SAM" id="Phobius"/>
    </source>
</evidence>
<comment type="caution">
    <text evidence="2">The sequence shown here is derived from an EMBL/GenBank/DDBJ whole genome shotgun (WGS) entry which is preliminary data.</text>
</comment>
<keyword evidence="1" id="KW-0472">Membrane</keyword>
<reference evidence="2 3" key="1">
    <citation type="journal article" date="2015" name="Nature">
        <title>rRNA introns, odd ribosomes, and small enigmatic genomes across a large radiation of phyla.</title>
        <authorList>
            <person name="Brown C.T."/>
            <person name="Hug L.A."/>
            <person name="Thomas B.C."/>
            <person name="Sharon I."/>
            <person name="Castelle C.J."/>
            <person name="Singh A."/>
            <person name="Wilkins M.J."/>
            <person name="Williams K.H."/>
            <person name="Banfield J.F."/>
        </authorList>
    </citation>
    <scope>NUCLEOTIDE SEQUENCE [LARGE SCALE GENOMIC DNA]</scope>
</reference>
<keyword evidence="1" id="KW-0812">Transmembrane</keyword>
<dbReference type="AlphaFoldDB" id="A0A0G0LZT2"/>
<accession>A0A0G0LZT2</accession>
<proteinExistence type="predicted"/>
<evidence type="ECO:0000313" key="2">
    <source>
        <dbReference type="EMBL" id="KKQ66894.1"/>
    </source>
</evidence>
<dbReference type="EMBL" id="LBUP01000002">
    <property type="protein sequence ID" value="KKQ66894.1"/>
    <property type="molecule type" value="Genomic_DNA"/>
</dbReference>